<feature type="region of interest" description="Disordered" evidence="1">
    <location>
        <begin position="222"/>
        <end position="250"/>
    </location>
</feature>
<feature type="transmembrane region" description="Helical" evidence="2">
    <location>
        <begin position="450"/>
        <end position="469"/>
    </location>
</feature>
<dbReference type="EMBL" id="JAVRIF010000006">
    <property type="protein sequence ID" value="MDT0604414.1"/>
    <property type="molecule type" value="Genomic_DNA"/>
</dbReference>
<feature type="transmembrane region" description="Helical" evidence="2">
    <location>
        <begin position="108"/>
        <end position="128"/>
    </location>
</feature>
<evidence type="ECO:0000256" key="2">
    <source>
        <dbReference type="SAM" id="Phobius"/>
    </source>
</evidence>
<gene>
    <name evidence="4" type="ORF">RM573_12470</name>
</gene>
<feature type="transmembrane region" description="Helical" evidence="2">
    <location>
        <begin position="29"/>
        <end position="46"/>
    </location>
</feature>
<feature type="transmembrane region" description="Helical" evidence="2">
    <location>
        <begin position="305"/>
        <end position="326"/>
    </location>
</feature>
<proteinExistence type="predicted"/>
<dbReference type="Pfam" id="PF04235">
    <property type="entry name" value="DUF418"/>
    <property type="match status" value="1"/>
</dbReference>
<reference evidence="4 5" key="1">
    <citation type="submission" date="2023-09" db="EMBL/GenBank/DDBJ databases">
        <authorList>
            <person name="Rey-Velasco X."/>
        </authorList>
    </citation>
    <scope>NUCLEOTIDE SEQUENCE [LARGE SCALE GENOMIC DNA]</scope>
    <source>
        <strain evidence="4 5">W431</strain>
    </source>
</reference>
<accession>A0ABU3A2L9</accession>
<dbReference type="RefSeq" id="WP_311582460.1">
    <property type="nucleotide sequence ID" value="NZ_JAVRIF010000006.1"/>
</dbReference>
<feature type="transmembrane region" description="Helical" evidence="2">
    <location>
        <begin position="164"/>
        <end position="188"/>
    </location>
</feature>
<protein>
    <submittedName>
        <fullName evidence="4">DUF418 domain-containing protein</fullName>
    </submittedName>
</protein>
<sequence>MESTTNTGYETPTHLSPVEHINRIQVMDLLRGFAIIGILFMNIEWFNRPINDLLSFDLKLTGLDWAASWLVKVFIEGKFYRIFSLLFGMGFAVMLLKAQAANKPFGAWFSRRMLVLFILGICHLIFLWNGDILHDYAVGGMLLLGVVFLLRTKRFAKRNHPNTYLKIALWIMALPLFIAIAVSLFFGITRTHQIMTQDWREQTTVIEQSEVQLNSIKEQAKRHALSAPELDTSTPIEENSKTEQQEPNYEDLTPEEKIAHQIESRVDHKLEMEQKHNAETEAFTQSKYAVATQFRIKQAMFSLKITPVMAIFICLPLFLIGYWLVASERITKPESHQNFFNILCWGGLIIGVIVNISGTYIVLHPATQGAIELEVIGEILQYYGQLILSLGYLALMVKLSQKRQFLKYFSWLSPLGKMALTNYITHSIILTSIFYGYAGGMFGQIARAEQMLIVVAIIFGQVLFSKLWLNYFKFGPLEWIWRSLTYLTWQPLRRSKV</sequence>
<feature type="transmembrane region" description="Helical" evidence="2">
    <location>
        <begin position="338"/>
        <end position="362"/>
    </location>
</feature>
<keyword evidence="2" id="KW-1133">Transmembrane helix</keyword>
<dbReference type="PANTHER" id="PTHR30590">
    <property type="entry name" value="INNER MEMBRANE PROTEIN"/>
    <property type="match status" value="1"/>
</dbReference>
<dbReference type="InterPro" id="IPR052529">
    <property type="entry name" value="Bact_Transport_Assoc"/>
</dbReference>
<evidence type="ECO:0000259" key="3">
    <source>
        <dbReference type="Pfam" id="PF04235"/>
    </source>
</evidence>
<evidence type="ECO:0000256" key="1">
    <source>
        <dbReference type="SAM" id="MobiDB-lite"/>
    </source>
</evidence>
<feature type="transmembrane region" description="Helical" evidence="2">
    <location>
        <begin position="134"/>
        <end position="152"/>
    </location>
</feature>
<dbReference type="PANTHER" id="PTHR30590:SF2">
    <property type="entry name" value="INNER MEMBRANE PROTEIN"/>
    <property type="match status" value="1"/>
</dbReference>
<keyword evidence="2" id="KW-0472">Membrane</keyword>
<feature type="transmembrane region" description="Helical" evidence="2">
    <location>
        <begin position="79"/>
        <end position="96"/>
    </location>
</feature>
<keyword evidence="5" id="KW-1185">Reference proteome</keyword>
<dbReference type="InterPro" id="IPR007349">
    <property type="entry name" value="DUF418"/>
</dbReference>
<evidence type="ECO:0000313" key="4">
    <source>
        <dbReference type="EMBL" id="MDT0604414.1"/>
    </source>
</evidence>
<feature type="domain" description="DUF418" evidence="3">
    <location>
        <begin position="328"/>
        <end position="487"/>
    </location>
</feature>
<name>A0ABU3A2L9_9GAMM</name>
<feature type="transmembrane region" description="Helical" evidence="2">
    <location>
        <begin position="382"/>
        <end position="399"/>
    </location>
</feature>
<comment type="caution">
    <text evidence="4">The sequence shown here is derived from an EMBL/GenBank/DDBJ whole genome shotgun (WGS) entry which is preliminary data.</text>
</comment>
<organism evidence="4 5">
    <name type="scientific">Thalassotalea castellviae</name>
    <dbReference type="NCBI Taxonomy" id="3075612"/>
    <lineage>
        <taxon>Bacteria</taxon>
        <taxon>Pseudomonadati</taxon>
        <taxon>Pseudomonadota</taxon>
        <taxon>Gammaproteobacteria</taxon>
        <taxon>Alteromonadales</taxon>
        <taxon>Colwelliaceae</taxon>
        <taxon>Thalassotalea</taxon>
    </lineage>
</organism>
<keyword evidence="2" id="KW-0812">Transmembrane</keyword>
<feature type="transmembrane region" description="Helical" evidence="2">
    <location>
        <begin position="420"/>
        <end position="438"/>
    </location>
</feature>
<dbReference type="Proteomes" id="UP001266357">
    <property type="component" value="Unassembled WGS sequence"/>
</dbReference>
<evidence type="ECO:0000313" key="5">
    <source>
        <dbReference type="Proteomes" id="UP001266357"/>
    </source>
</evidence>